<dbReference type="RefSeq" id="WP_016444752.1">
    <property type="nucleotide sequence ID" value="NZ_KE150266.1"/>
</dbReference>
<dbReference type="AlphaFoldDB" id="A0A9W5VX32"/>
<evidence type="ECO:0000259" key="1">
    <source>
        <dbReference type="PROSITE" id="PS51857"/>
    </source>
</evidence>
<reference evidence="2 3" key="1">
    <citation type="submission" date="2013-05" db="EMBL/GenBank/DDBJ databases">
        <title>The Genome Sequence of Actinomyces europaeus ACS-120-V-COL10B.</title>
        <authorList>
            <consortium name="The Broad Institute Genomics Platform"/>
            <person name="Earl A."/>
            <person name="Ward D."/>
            <person name="Feldgarden M."/>
            <person name="Gevers D."/>
            <person name="Saerens B."/>
            <person name="Vaneechoutte M."/>
            <person name="Walker B."/>
            <person name="Young S."/>
            <person name="Zeng Q."/>
            <person name="Gargeya S."/>
            <person name="Fitzgerald M."/>
            <person name="Haas B."/>
            <person name="Abouelleil A."/>
            <person name="Allen A.W."/>
            <person name="Alvarado L."/>
            <person name="Arachchi H.M."/>
            <person name="Berlin A.M."/>
            <person name="Chapman S.B."/>
            <person name="Gainer-Dewar J."/>
            <person name="Goldberg J."/>
            <person name="Griggs A."/>
            <person name="Gujja S."/>
            <person name="Hansen M."/>
            <person name="Howarth C."/>
            <person name="Imamovic A."/>
            <person name="Ireland A."/>
            <person name="Larimer J."/>
            <person name="McCowan C."/>
            <person name="Murphy C."/>
            <person name="Pearson M."/>
            <person name="Poon T.W."/>
            <person name="Priest M."/>
            <person name="Roberts A."/>
            <person name="Saif S."/>
            <person name="Shea T."/>
            <person name="Sisk P."/>
            <person name="Sykes S."/>
            <person name="Wortman J."/>
            <person name="Nusbaum C."/>
            <person name="Birren B."/>
        </authorList>
    </citation>
    <scope>NUCLEOTIDE SEQUENCE [LARGE SCALE GENOMIC DNA]</scope>
    <source>
        <strain evidence="2 3">ACS-120-V-Col10b</strain>
    </source>
</reference>
<comment type="caution">
    <text evidence="2">The sequence shown here is derived from an EMBL/GenBank/DDBJ whole genome shotgun (WGS) entry which is preliminary data.</text>
</comment>
<dbReference type="InterPro" id="IPR002059">
    <property type="entry name" value="CSP_DNA-bd"/>
</dbReference>
<dbReference type="Gene3D" id="2.40.50.140">
    <property type="entry name" value="Nucleic acid-binding proteins"/>
    <property type="match status" value="1"/>
</dbReference>
<accession>A0A9W5VX32</accession>
<dbReference type="PRINTS" id="PR00050">
    <property type="entry name" value="COLDSHOCK"/>
</dbReference>
<dbReference type="Pfam" id="PF00313">
    <property type="entry name" value="CSD"/>
    <property type="match status" value="1"/>
</dbReference>
<dbReference type="SUPFAM" id="SSF50249">
    <property type="entry name" value="Nucleic acid-binding proteins"/>
    <property type="match status" value="1"/>
</dbReference>
<dbReference type="InterPro" id="IPR050181">
    <property type="entry name" value="Cold_shock_domain"/>
</dbReference>
<sequence length="125" mass="13467">MPTGKVKFFDADRGFGFIEGDDGESVFLHASALPEGVRAPKGGTRVEYSVVDGRKGAQAMFVEILQSSPSISKLSRRKPQQMVGLVEDLIKVLDAASGSLRHGKYPNNSDKIADLLRAVADDFDA</sequence>
<dbReference type="EMBL" id="AGWN01000001">
    <property type="protein sequence ID" value="EPD31642.1"/>
    <property type="molecule type" value="Genomic_DNA"/>
</dbReference>
<dbReference type="OrthoDB" id="7477356at2"/>
<name>A0A9W5VX32_9ACTO</name>
<dbReference type="PROSITE" id="PS51857">
    <property type="entry name" value="CSD_2"/>
    <property type="match status" value="1"/>
</dbReference>
<gene>
    <name evidence="2" type="ORF">HMPREF9238_01419</name>
</gene>
<dbReference type="SMART" id="SM00357">
    <property type="entry name" value="CSP"/>
    <property type="match status" value="1"/>
</dbReference>
<dbReference type="InterPro" id="IPR011129">
    <property type="entry name" value="CSD"/>
</dbReference>
<feature type="domain" description="CSD" evidence="1">
    <location>
        <begin position="1"/>
        <end position="64"/>
    </location>
</feature>
<dbReference type="Proteomes" id="UP000014387">
    <property type="component" value="Unassembled WGS sequence"/>
</dbReference>
<keyword evidence="3" id="KW-1185">Reference proteome</keyword>
<proteinExistence type="predicted"/>
<organism evidence="2 3">
    <name type="scientific">Gleimia europaea ACS-120-V-Col10b</name>
    <dbReference type="NCBI Taxonomy" id="883069"/>
    <lineage>
        <taxon>Bacteria</taxon>
        <taxon>Bacillati</taxon>
        <taxon>Actinomycetota</taxon>
        <taxon>Actinomycetes</taxon>
        <taxon>Actinomycetales</taxon>
        <taxon>Actinomycetaceae</taxon>
        <taxon>Gleimia</taxon>
    </lineage>
</organism>
<protein>
    <recommendedName>
        <fullName evidence="1">CSD domain-containing protein</fullName>
    </recommendedName>
</protein>
<evidence type="ECO:0000313" key="3">
    <source>
        <dbReference type="Proteomes" id="UP000014387"/>
    </source>
</evidence>
<dbReference type="GO" id="GO:0003676">
    <property type="term" value="F:nucleic acid binding"/>
    <property type="evidence" value="ECO:0007669"/>
    <property type="project" value="InterPro"/>
</dbReference>
<dbReference type="PANTHER" id="PTHR11544">
    <property type="entry name" value="COLD SHOCK DOMAIN CONTAINING PROTEINS"/>
    <property type="match status" value="1"/>
</dbReference>
<evidence type="ECO:0000313" key="2">
    <source>
        <dbReference type="EMBL" id="EPD31642.1"/>
    </source>
</evidence>
<dbReference type="InterPro" id="IPR012340">
    <property type="entry name" value="NA-bd_OB-fold"/>
</dbReference>